<evidence type="ECO:0000256" key="3">
    <source>
        <dbReference type="ARBA" id="ARBA00009000"/>
    </source>
</evidence>
<keyword evidence="7" id="KW-0119">Carbohydrate metabolism</keyword>
<dbReference type="Pfam" id="PF02806">
    <property type="entry name" value="Alpha-amylase_C"/>
    <property type="match status" value="1"/>
</dbReference>
<keyword evidence="5" id="KW-0328">Glycosyltransferase</keyword>
<evidence type="ECO:0000256" key="6">
    <source>
        <dbReference type="ARBA" id="ARBA00022679"/>
    </source>
</evidence>
<keyword evidence="6" id="KW-0808">Transferase</keyword>
<evidence type="ECO:0000256" key="7">
    <source>
        <dbReference type="ARBA" id="ARBA00023277"/>
    </source>
</evidence>
<dbReference type="InterPro" id="IPR006047">
    <property type="entry name" value="GH13_cat_dom"/>
</dbReference>
<evidence type="ECO:0000256" key="2">
    <source>
        <dbReference type="ARBA" id="ARBA00002953"/>
    </source>
</evidence>
<dbReference type="Pfam" id="PF02922">
    <property type="entry name" value="CBM_48"/>
    <property type="match status" value="1"/>
</dbReference>
<proteinExistence type="inferred from homology"/>
<dbReference type="Proteomes" id="UP000249610">
    <property type="component" value="Unassembled WGS sequence"/>
</dbReference>
<dbReference type="PANTHER" id="PTHR43651:SF3">
    <property type="entry name" value="1,4-ALPHA-GLUCAN-BRANCHING ENZYME"/>
    <property type="match status" value="1"/>
</dbReference>
<evidence type="ECO:0000313" key="11">
    <source>
        <dbReference type="Proteomes" id="UP000249610"/>
    </source>
</evidence>
<name>A0A327PA05_9BACT</name>
<feature type="active site" description="Proton donor" evidence="8">
    <location>
        <position position="418"/>
    </location>
</feature>
<sequence>MKESKGNPKSDAHLLAHFSKFKSAKIIAVEDSHKIALVREEPWLTQYEPQIQRRFDRYKDAIREINDFSGNILEYASVHKFYGIHFEAWRKGWVYREWAPAAKQLYFFGDFNDWDRSSHPMKKSGRGDWEIFLPYEQYKDLFTHKSKVKVHIIAENGALDRIPAYIRSVIQDEITHDVAGQLWFAEDFNWTDTSFTTKNSLHQPLIYECHVGMAQEKLGVGSYQEFEEFTLPRIKAAGYNTIQLMAIMEHPYYGSFGYHVSNFFAPTSRFGTPEDLKSLVNKAHEMGIAVVMDIVHSHAIKNVNEGLNEFDGSDHQYFHPGDKGYHEAWDSKVFDYAKREVQQFLLSNIRYWLEEFHFDGFRFDGVTSIMYHHHGLFMDFDSVDLYFDANVDEDAILYLQLANTLIHSLNPQNISIAEDMSGMPGLARPIADGGIGFDFRMAMGVPDFWIKTLKHKQDEEWDMFELWHQLTNRPSAERSIGYAESHDQALVGDQTLAFRLMKEDMYFSMSQLQQNLVVDRGIALHKLIRLITLTLGGEGYLNFIGNEFGHPDWVDFPREGNNWSHQHARRQWSLVDDPLLRYGQLDAWDKSIIKLATDYQLLASAPAVQLYLDPDKKILAYERAGLIFVFSFHPTESFFGLPIHVKNAGTYKILLNSDEKEFGGFQRLDQNINYPTDKHDSLQLYVPNRTVVVLEKI</sequence>
<dbReference type="SUPFAM" id="SSF81296">
    <property type="entry name" value="E set domains"/>
    <property type="match status" value="1"/>
</dbReference>
<evidence type="ECO:0000256" key="8">
    <source>
        <dbReference type="PIRSR" id="PIRSR000463-1"/>
    </source>
</evidence>
<dbReference type="GO" id="GO:0005737">
    <property type="term" value="C:cytoplasm"/>
    <property type="evidence" value="ECO:0007669"/>
    <property type="project" value="TreeGrafter"/>
</dbReference>
<evidence type="ECO:0000256" key="4">
    <source>
        <dbReference type="ARBA" id="ARBA00012541"/>
    </source>
</evidence>
<dbReference type="PANTHER" id="PTHR43651">
    <property type="entry name" value="1,4-ALPHA-GLUCAN-BRANCHING ENZYME"/>
    <property type="match status" value="1"/>
</dbReference>
<dbReference type="GO" id="GO:0043169">
    <property type="term" value="F:cation binding"/>
    <property type="evidence" value="ECO:0007669"/>
    <property type="project" value="InterPro"/>
</dbReference>
<comment type="function">
    <text evidence="2">Catalyzes the formation of the alpha-1,6-glucosidic linkages in glycogen by scission of a 1,4-alpha-linked oligosaccharide from growing alpha-1,4-glucan chains and the subsequent attachment of the oligosaccharide to the alpha-1,6 position.</text>
</comment>
<dbReference type="CDD" id="cd11321">
    <property type="entry name" value="AmyAc_bac_euk_BE"/>
    <property type="match status" value="1"/>
</dbReference>
<dbReference type="PIRSF" id="PIRSF000463">
    <property type="entry name" value="GlgB"/>
    <property type="match status" value="1"/>
</dbReference>
<dbReference type="AlphaFoldDB" id="A0A327PA05"/>
<dbReference type="InterPro" id="IPR017853">
    <property type="entry name" value="GH"/>
</dbReference>
<protein>
    <recommendedName>
        <fullName evidence="4">1,4-alpha-glucan branching enzyme</fullName>
        <ecNumber evidence="4">2.4.1.18</ecNumber>
    </recommendedName>
</protein>
<evidence type="ECO:0000256" key="1">
    <source>
        <dbReference type="ARBA" id="ARBA00000826"/>
    </source>
</evidence>
<dbReference type="InterPro" id="IPR013783">
    <property type="entry name" value="Ig-like_fold"/>
</dbReference>
<dbReference type="EMBL" id="QLLK01000008">
    <property type="protein sequence ID" value="RAI87984.1"/>
    <property type="molecule type" value="Genomic_DNA"/>
</dbReference>
<dbReference type="Gene3D" id="3.20.20.80">
    <property type="entry name" value="Glycosidases"/>
    <property type="match status" value="1"/>
</dbReference>
<dbReference type="EC" id="2.4.1.18" evidence="4"/>
<dbReference type="GO" id="GO:0005978">
    <property type="term" value="P:glycogen biosynthetic process"/>
    <property type="evidence" value="ECO:0007669"/>
    <property type="project" value="InterPro"/>
</dbReference>
<evidence type="ECO:0000259" key="9">
    <source>
        <dbReference type="SMART" id="SM00642"/>
    </source>
</evidence>
<comment type="caution">
    <text evidence="10">The sequence shown here is derived from an EMBL/GenBank/DDBJ whole genome shotgun (WGS) entry which is preliminary data.</text>
</comment>
<accession>A0A327PA05</accession>
<organism evidence="10 11">
    <name type="scientific">Algoriphagus yeomjeoni</name>
    <dbReference type="NCBI Taxonomy" id="291403"/>
    <lineage>
        <taxon>Bacteria</taxon>
        <taxon>Pseudomonadati</taxon>
        <taxon>Bacteroidota</taxon>
        <taxon>Cytophagia</taxon>
        <taxon>Cytophagales</taxon>
        <taxon>Cyclobacteriaceae</taxon>
        <taxon>Algoriphagus</taxon>
    </lineage>
</organism>
<dbReference type="InterPro" id="IPR014756">
    <property type="entry name" value="Ig_E-set"/>
</dbReference>
<dbReference type="SMART" id="SM00642">
    <property type="entry name" value="Aamy"/>
    <property type="match status" value="1"/>
</dbReference>
<comment type="catalytic activity">
    <reaction evidence="1">
        <text>Transfers a segment of a (1-&gt;4)-alpha-D-glucan chain to a primary hydroxy group in a similar glucan chain.</text>
        <dbReference type="EC" id="2.4.1.18"/>
    </reaction>
</comment>
<dbReference type="Gene3D" id="2.60.40.1180">
    <property type="entry name" value="Golgi alpha-mannosidase II"/>
    <property type="match status" value="1"/>
</dbReference>
<comment type="similarity">
    <text evidence="3">Belongs to the glycosyl hydrolase 13 family. GlgB subfamily.</text>
</comment>
<dbReference type="FunFam" id="3.20.20.80:FF:000001">
    <property type="entry name" value="1,4-alpha-glucan branching enzyme"/>
    <property type="match status" value="1"/>
</dbReference>
<dbReference type="OrthoDB" id="9761875at2"/>
<reference evidence="10 11" key="1">
    <citation type="submission" date="2018-06" db="EMBL/GenBank/DDBJ databases">
        <title>Genomic Encyclopedia of Archaeal and Bacterial Type Strains, Phase II (KMG-II): from individual species to whole genera.</title>
        <authorList>
            <person name="Goeker M."/>
        </authorList>
    </citation>
    <scope>NUCLEOTIDE SEQUENCE [LARGE SCALE GENOMIC DNA]</scope>
    <source>
        <strain evidence="10 11">DSM 23446</strain>
    </source>
</reference>
<dbReference type="InterPro" id="IPR013780">
    <property type="entry name" value="Glyco_hydro_b"/>
</dbReference>
<dbReference type="InterPro" id="IPR037439">
    <property type="entry name" value="Branching_enzy"/>
</dbReference>
<evidence type="ECO:0000256" key="5">
    <source>
        <dbReference type="ARBA" id="ARBA00022676"/>
    </source>
</evidence>
<dbReference type="CDD" id="cd02854">
    <property type="entry name" value="E_set_GBE_euk_N"/>
    <property type="match status" value="1"/>
</dbReference>
<dbReference type="SUPFAM" id="SSF51011">
    <property type="entry name" value="Glycosyl hydrolase domain"/>
    <property type="match status" value="1"/>
</dbReference>
<dbReference type="GO" id="GO:0003844">
    <property type="term" value="F:1,4-alpha-glucan branching enzyme activity"/>
    <property type="evidence" value="ECO:0007669"/>
    <property type="project" value="UniProtKB-EC"/>
</dbReference>
<dbReference type="Gene3D" id="2.60.40.10">
    <property type="entry name" value="Immunoglobulins"/>
    <property type="match status" value="1"/>
</dbReference>
<evidence type="ECO:0000313" key="10">
    <source>
        <dbReference type="EMBL" id="RAI87984.1"/>
    </source>
</evidence>
<dbReference type="GO" id="GO:0004553">
    <property type="term" value="F:hydrolase activity, hydrolyzing O-glycosyl compounds"/>
    <property type="evidence" value="ECO:0007669"/>
    <property type="project" value="InterPro"/>
</dbReference>
<feature type="active site" description="Nucleophile" evidence="8">
    <location>
        <position position="364"/>
    </location>
</feature>
<gene>
    <name evidence="10" type="ORF">LV83_02901</name>
</gene>
<feature type="domain" description="Glycosyl hydrolase family 13 catalytic" evidence="9">
    <location>
        <begin position="217"/>
        <end position="589"/>
    </location>
</feature>
<dbReference type="InterPro" id="IPR004193">
    <property type="entry name" value="Glyco_hydro_13_N"/>
</dbReference>
<dbReference type="InterPro" id="IPR006048">
    <property type="entry name" value="A-amylase/branching_C"/>
</dbReference>
<dbReference type="SUPFAM" id="SSF51445">
    <property type="entry name" value="(Trans)glycosidases"/>
    <property type="match status" value="1"/>
</dbReference>
<dbReference type="Pfam" id="PF00128">
    <property type="entry name" value="Alpha-amylase"/>
    <property type="match status" value="1"/>
</dbReference>
<keyword evidence="11" id="KW-1185">Reference proteome</keyword>